<evidence type="ECO:0000313" key="4">
    <source>
        <dbReference type="EMBL" id="QES55628.1"/>
    </source>
</evidence>
<dbReference type="OrthoDB" id="5194739at2"/>
<dbReference type="Gene3D" id="1.10.287.1060">
    <property type="entry name" value="ESAT-6-like"/>
    <property type="match status" value="1"/>
</dbReference>
<dbReference type="InterPro" id="IPR049082">
    <property type="entry name" value="T7SS_signal"/>
</dbReference>
<protein>
    <submittedName>
        <fullName evidence="4">Uncharacterized protein</fullName>
    </submittedName>
</protein>
<dbReference type="AlphaFoldDB" id="A0A5P2DN59"/>
<evidence type="ECO:0000256" key="1">
    <source>
        <dbReference type="SAM" id="MobiDB-lite"/>
    </source>
</evidence>
<feature type="region of interest" description="Disordered" evidence="1">
    <location>
        <begin position="381"/>
        <end position="403"/>
    </location>
</feature>
<feature type="compositionally biased region" description="Basic and acidic residues" evidence="1">
    <location>
        <begin position="391"/>
        <end position="403"/>
    </location>
</feature>
<gene>
    <name evidence="4" type="ORF">DEJ51_16820</name>
</gene>
<proteinExistence type="predicted"/>
<name>A0A5P2DN59_STRVZ</name>
<reference evidence="4 5" key="1">
    <citation type="submission" date="2018-05" db="EMBL/GenBank/DDBJ databases">
        <title>Streptomyces venezuelae.</title>
        <authorList>
            <person name="Kim W."/>
            <person name="Lee N."/>
            <person name="Cho B.-K."/>
        </authorList>
    </citation>
    <scope>NUCLEOTIDE SEQUENCE [LARGE SCALE GENOMIC DNA]</scope>
    <source>
        <strain evidence="4 5">ATCC 21018</strain>
    </source>
</reference>
<feature type="domain" description="Putative T7SS secretion signal" evidence="3">
    <location>
        <begin position="16"/>
        <end position="255"/>
    </location>
</feature>
<sequence length="544" mass="58066">MTDWGGLLDKGLQKLDDGWEETKKVVGQGVDKATDGIGAGLEYVGADDWADKVEDWGDDVASGLGASVGEQQLGQSEQADELVHGKPVKIRESAKHLSDFQGAFDRVGQGMRALDSGHWKGQAADAFRKKFAMHPVDWLHASDACEAAAGALTRYAETVEWAQKQAQQAIDLYKAAVRAAKEAHEGYAAKVETYNAAAKAGRDPGPEPQKPVDVGKADGTRAHEILNEARRQRDEAAANVAKALDAALEHAPKEPSATDRALAGIADYYGGQAVELNHFVGGVVKGTAGLVNFARGLNPMDPYNLTHPAEYQQNLNMTLAGLVSTAAHPERIPGALIDSFKNDPSEGLGRLVPELLGTKGFGGARAGVRVAEAAATKPSAWSHLAKPTKGVTERPSIHADSVGKKDAQKFIDDQYPWLKDMNNTNMPGYQYNCTNNVVTLDRRLDGVEVSAAPKTGPGDIPYKELGVEPSAKKVVGSYDDIVKDLEARGPDSRSVVAISRHGMAGHVFNAVNTPHGVVFLDGQTGKLATLETHNISEIAHVPYR</sequence>
<evidence type="ECO:0000259" key="3">
    <source>
        <dbReference type="Pfam" id="PF21725"/>
    </source>
</evidence>
<dbReference type="EMBL" id="CP029189">
    <property type="protein sequence ID" value="QES55628.1"/>
    <property type="molecule type" value="Genomic_DNA"/>
</dbReference>
<feature type="domain" description="Tox-PL" evidence="2">
    <location>
        <begin position="432"/>
        <end position="526"/>
    </location>
</feature>
<organism evidence="4 5">
    <name type="scientific">Streptomyces venezuelae</name>
    <dbReference type="NCBI Taxonomy" id="54571"/>
    <lineage>
        <taxon>Bacteria</taxon>
        <taxon>Bacillati</taxon>
        <taxon>Actinomycetota</taxon>
        <taxon>Actinomycetes</taxon>
        <taxon>Kitasatosporales</taxon>
        <taxon>Streptomycetaceae</taxon>
        <taxon>Streptomyces</taxon>
    </lineage>
</organism>
<dbReference type="Proteomes" id="UP000324101">
    <property type="component" value="Chromosome"/>
</dbReference>
<evidence type="ECO:0000259" key="2">
    <source>
        <dbReference type="Pfam" id="PF15644"/>
    </source>
</evidence>
<dbReference type="Pfam" id="PF21725">
    <property type="entry name" value="T7SS_signal"/>
    <property type="match status" value="1"/>
</dbReference>
<accession>A0A5P2DN59</accession>
<evidence type="ECO:0000313" key="5">
    <source>
        <dbReference type="Proteomes" id="UP000324101"/>
    </source>
</evidence>
<dbReference type="RefSeq" id="WP_150258295.1">
    <property type="nucleotide sequence ID" value="NZ_CP029189.1"/>
</dbReference>
<dbReference type="Pfam" id="PF15644">
    <property type="entry name" value="Gln_amidase"/>
    <property type="match status" value="1"/>
</dbReference>
<dbReference type="InterPro" id="IPR028908">
    <property type="entry name" value="Tox-PL_dom"/>
</dbReference>